<accession>A0A1H3P5V2</accession>
<reference evidence="5 6" key="1">
    <citation type="submission" date="2016-10" db="EMBL/GenBank/DDBJ databases">
        <authorList>
            <person name="de Groot N.N."/>
        </authorList>
    </citation>
    <scope>NUCLEOTIDE SEQUENCE [LARGE SCALE GENOMIC DNA]</scope>
    <source>
        <strain evidence="5 6">DSM 21650</strain>
    </source>
</reference>
<comment type="similarity">
    <text evidence="3">Belongs to the MoxR family.</text>
</comment>
<dbReference type="GO" id="GO:0005524">
    <property type="term" value="F:ATP binding"/>
    <property type="evidence" value="ECO:0007669"/>
    <property type="project" value="UniProtKB-KW"/>
</dbReference>
<evidence type="ECO:0000313" key="6">
    <source>
        <dbReference type="Proteomes" id="UP000198625"/>
    </source>
</evidence>
<protein>
    <submittedName>
        <fullName evidence="5">MoxR-like ATPase</fullName>
    </submittedName>
</protein>
<dbReference type="InterPro" id="IPR011703">
    <property type="entry name" value="ATPase_AAA-3"/>
</dbReference>
<dbReference type="Gene3D" id="1.10.8.80">
    <property type="entry name" value="Magnesium chelatase subunit I, C-Terminal domain"/>
    <property type="match status" value="1"/>
</dbReference>
<keyword evidence="2" id="KW-0067">ATP-binding</keyword>
<dbReference type="FunFam" id="3.40.50.300:FF:000640">
    <property type="entry name" value="MoxR family ATPase"/>
    <property type="match status" value="1"/>
</dbReference>
<dbReference type="RefSeq" id="WP_091728971.1">
    <property type="nucleotide sequence ID" value="NZ_FNQE01000013.1"/>
</dbReference>
<evidence type="ECO:0000256" key="2">
    <source>
        <dbReference type="ARBA" id="ARBA00022840"/>
    </source>
</evidence>
<dbReference type="CDD" id="cd00009">
    <property type="entry name" value="AAA"/>
    <property type="match status" value="1"/>
</dbReference>
<dbReference type="PANTHER" id="PTHR42759:SF1">
    <property type="entry name" value="MAGNESIUM-CHELATASE SUBUNIT CHLD"/>
    <property type="match status" value="1"/>
</dbReference>
<dbReference type="InterPro" id="IPR003593">
    <property type="entry name" value="AAA+_ATPase"/>
</dbReference>
<dbReference type="InterPro" id="IPR027417">
    <property type="entry name" value="P-loop_NTPase"/>
</dbReference>
<dbReference type="InterPro" id="IPR050764">
    <property type="entry name" value="CbbQ/NirQ/NorQ/GpvN"/>
</dbReference>
<gene>
    <name evidence="5" type="ORF">SAMN05660462_01358</name>
</gene>
<dbReference type="Gene3D" id="3.40.50.300">
    <property type="entry name" value="P-loop containing nucleotide triphosphate hydrolases"/>
    <property type="match status" value="1"/>
</dbReference>
<dbReference type="InterPro" id="IPR041628">
    <property type="entry name" value="ChlI/MoxR_AAA_lid"/>
</dbReference>
<dbReference type="AlphaFoldDB" id="A0A1H3P5V2"/>
<feature type="domain" description="AAA+ ATPase" evidence="4">
    <location>
        <begin position="42"/>
        <end position="186"/>
    </location>
</feature>
<dbReference type="GO" id="GO:0016887">
    <property type="term" value="F:ATP hydrolysis activity"/>
    <property type="evidence" value="ECO:0007669"/>
    <property type="project" value="InterPro"/>
</dbReference>
<sequence>MEIAEKDIMDFREKTEKIKAEIGKAIIGQKDVIEQVLIAILCEGNVLLEGVPGLGKTQLVKTIGKVLDLEFSRIQFTPDLMPADVVGTNIISQDEKGVGRFTFQKGPIFSNIVLADEINRATPKTQSAMLEAMQEKTVTVGNHTYTMSKPFFVLATQNPIEMEGTYPLPEAQMDRFLFKLDVKFPKLEELSQIVSITTSVNENELEKVSNGEELIKMANIAKDVPVAKPVMDYAMKLILGTHPEESLSPEITKKYVRYGSSPRGAQAIIKAARVKALMEGRYNVAFDDINYAAYPVLRHRVLLNFEAVSDNISSEKIIQEIILSS</sequence>
<dbReference type="Pfam" id="PF07726">
    <property type="entry name" value="AAA_3"/>
    <property type="match status" value="1"/>
</dbReference>
<evidence type="ECO:0000313" key="5">
    <source>
        <dbReference type="EMBL" id="SDY96343.1"/>
    </source>
</evidence>
<evidence type="ECO:0000259" key="4">
    <source>
        <dbReference type="SMART" id="SM00382"/>
    </source>
</evidence>
<dbReference type="Proteomes" id="UP000198625">
    <property type="component" value="Unassembled WGS sequence"/>
</dbReference>
<keyword evidence="1" id="KW-0547">Nucleotide-binding</keyword>
<organism evidence="5 6">
    <name type="scientific">Proteiniborus ethanoligenes</name>
    <dbReference type="NCBI Taxonomy" id="415015"/>
    <lineage>
        <taxon>Bacteria</taxon>
        <taxon>Bacillati</taxon>
        <taxon>Bacillota</taxon>
        <taxon>Clostridia</taxon>
        <taxon>Eubacteriales</taxon>
        <taxon>Proteiniborus</taxon>
    </lineage>
</organism>
<proteinExistence type="inferred from homology"/>
<dbReference type="PIRSF" id="PIRSF002849">
    <property type="entry name" value="AAA_ATPase_chaperone_MoxR_prd"/>
    <property type="match status" value="1"/>
</dbReference>
<dbReference type="SMART" id="SM00382">
    <property type="entry name" value="AAA"/>
    <property type="match status" value="1"/>
</dbReference>
<dbReference type="SUPFAM" id="SSF52540">
    <property type="entry name" value="P-loop containing nucleoside triphosphate hydrolases"/>
    <property type="match status" value="1"/>
</dbReference>
<name>A0A1H3P5V2_9FIRM</name>
<dbReference type="OrthoDB" id="9808397at2"/>
<evidence type="ECO:0000256" key="1">
    <source>
        <dbReference type="ARBA" id="ARBA00022741"/>
    </source>
</evidence>
<dbReference type="Pfam" id="PF17863">
    <property type="entry name" value="AAA_lid_2"/>
    <property type="match status" value="1"/>
</dbReference>
<evidence type="ECO:0000256" key="3">
    <source>
        <dbReference type="ARBA" id="ARBA00061607"/>
    </source>
</evidence>
<keyword evidence="6" id="KW-1185">Reference proteome</keyword>
<dbReference type="PANTHER" id="PTHR42759">
    <property type="entry name" value="MOXR FAMILY PROTEIN"/>
    <property type="match status" value="1"/>
</dbReference>
<dbReference type="EMBL" id="FNQE01000013">
    <property type="protein sequence ID" value="SDY96343.1"/>
    <property type="molecule type" value="Genomic_DNA"/>
</dbReference>
<dbReference type="STRING" id="415015.SAMN05660462_01358"/>